<dbReference type="AlphaFoldDB" id="A0A328FAQ0"/>
<evidence type="ECO:0000256" key="4">
    <source>
        <dbReference type="ARBA" id="ARBA00023136"/>
    </source>
</evidence>
<evidence type="ECO:0000256" key="2">
    <source>
        <dbReference type="ARBA" id="ARBA00022692"/>
    </source>
</evidence>
<feature type="transmembrane region" description="Helical" evidence="5">
    <location>
        <begin position="136"/>
        <end position="158"/>
    </location>
</feature>
<feature type="transmembrane region" description="Helical" evidence="5">
    <location>
        <begin position="20"/>
        <end position="42"/>
    </location>
</feature>
<sequence>MLTKILPFIEWFKDYSLGKFRIDFLAGLTVALVLIPQSMAYAQLAGLPAYYGLYAAFLPPMIASLFGSSRQLATGPVAVVSLMTAASLEPLASAGSEAFIAYAIILALTVGVFQLLLGVLRLGLIVNFLSHPVVNGFTNAAAIIIATSQLSKLFGVYVDKAHHHYETIIRVIESAFHYTHLPTLAMGILSIAIMVGLKRLNPKIPYVLVAVAVTTIISWTTGFQHNATVTSSQIMDEQVQQDILSFNNAIKSIADLSDERTKLTSKIENSHDAPPLEQLDLGYQSRVFTAKIDAAKSQASQIRTRLREIHFSAVEDKNQGVVFYPKDGQVPEPRVDDRIYRILMGNKALDTQALRLSGGGAVVGEVPKGLPKLGMPAINISVFLQLLPYAIIISLLGFMEAIAIAKAMAAKTGQRLDPNQELIGQGLSNIIGSFGKSYPVSGSFSRSAVNLQAGAVSGFSSVITSLMVIITLLFFTPLLYHLPQAVLASVIMMAVIGLVNISGFVHAWKAQWYDGLISVITFVVTLAVAPHLESGIYVGVGLSLAVFLYKSMRPKISTLSRGQDQALKDSCVHALATCEHIQMIRFEGPLFFANASYLEDEINDRIQKESNLKHFIIACNGINDIDASGQETLALIIQRLRSAGYGVSLSGVNDAVYKVLARTHLLEEIGTHNIYPTMEKALSIVHGQTHANTKEDQCPLLVNCLGNQTTK</sequence>
<dbReference type="CDD" id="cd07042">
    <property type="entry name" value="STAS_SulP_like_sulfate_transporter"/>
    <property type="match status" value="1"/>
</dbReference>
<reference evidence="7 10" key="2">
    <citation type="submission" date="2019-02" db="EMBL/GenBank/DDBJ databases">
        <title>Complete genome sequence of Desulfobacter hydrogenophilus AcRS1.</title>
        <authorList>
            <person name="Marietou A."/>
            <person name="Lund M.B."/>
            <person name="Marshall I.P.G."/>
            <person name="Schreiber L."/>
            <person name="Jorgensen B."/>
        </authorList>
    </citation>
    <scope>NUCLEOTIDE SEQUENCE [LARGE SCALE GENOMIC DNA]</scope>
    <source>
        <strain evidence="7 10">AcRS1</strain>
    </source>
</reference>
<dbReference type="PROSITE" id="PS50801">
    <property type="entry name" value="STAS"/>
    <property type="match status" value="1"/>
</dbReference>
<feature type="transmembrane region" description="Helical" evidence="5">
    <location>
        <begin position="486"/>
        <end position="505"/>
    </location>
</feature>
<feature type="transmembrane region" description="Helical" evidence="5">
    <location>
        <begin position="386"/>
        <end position="405"/>
    </location>
</feature>
<dbReference type="SUPFAM" id="SSF52091">
    <property type="entry name" value="SpoIIaa-like"/>
    <property type="match status" value="1"/>
</dbReference>
<evidence type="ECO:0000256" key="3">
    <source>
        <dbReference type="ARBA" id="ARBA00022989"/>
    </source>
</evidence>
<evidence type="ECO:0000313" key="8">
    <source>
        <dbReference type="EMBL" id="RAM01628.1"/>
    </source>
</evidence>
<feature type="transmembrane region" description="Helical" evidence="5">
    <location>
        <begin position="99"/>
        <end position="124"/>
    </location>
</feature>
<dbReference type="Proteomes" id="UP000248798">
    <property type="component" value="Unassembled WGS sequence"/>
</dbReference>
<feature type="transmembrane region" description="Helical" evidence="5">
    <location>
        <begin position="204"/>
        <end position="223"/>
    </location>
</feature>
<dbReference type="OrthoDB" id="9769739at2"/>
<dbReference type="Pfam" id="PF00916">
    <property type="entry name" value="Sulfate_transp"/>
    <property type="match status" value="2"/>
</dbReference>
<dbReference type="InterPro" id="IPR011547">
    <property type="entry name" value="SLC26A/SulP_dom"/>
</dbReference>
<feature type="transmembrane region" description="Helical" evidence="5">
    <location>
        <begin position="178"/>
        <end position="197"/>
    </location>
</feature>
<dbReference type="EMBL" id="CP036313">
    <property type="protein sequence ID" value="QBH14066.1"/>
    <property type="molecule type" value="Genomic_DNA"/>
</dbReference>
<name>A0A328FAQ0_9BACT</name>
<dbReference type="EMBL" id="QLNI01000024">
    <property type="protein sequence ID" value="RAM01628.1"/>
    <property type="molecule type" value="Genomic_DNA"/>
</dbReference>
<protein>
    <submittedName>
        <fullName evidence="8">Sodium-independent anion transporter</fullName>
    </submittedName>
    <submittedName>
        <fullName evidence="7">SulP family inorganic anion transporter</fullName>
    </submittedName>
</protein>
<evidence type="ECO:0000313" key="9">
    <source>
        <dbReference type="Proteomes" id="UP000248798"/>
    </source>
</evidence>
<keyword evidence="2 5" id="KW-0812">Transmembrane</keyword>
<dbReference type="GO" id="GO:0055085">
    <property type="term" value="P:transmembrane transport"/>
    <property type="evidence" value="ECO:0007669"/>
    <property type="project" value="InterPro"/>
</dbReference>
<dbReference type="InterPro" id="IPR001902">
    <property type="entry name" value="SLC26A/SulP_fam"/>
</dbReference>
<dbReference type="PANTHER" id="PTHR11814">
    <property type="entry name" value="SULFATE TRANSPORTER"/>
    <property type="match status" value="1"/>
</dbReference>
<evidence type="ECO:0000313" key="7">
    <source>
        <dbReference type="EMBL" id="QBH14066.1"/>
    </source>
</evidence>
<dbReference type="Pfam" id="PF01740">
    <property type="entry name" value="STAS"/>
    <property type="match status" value="1"/>
</dbReference>
<accession>A0A328FAQ0</accession>
<keyword evidence="10" id="KW-1185">Reference proteome</keyword>
<gene>
    <name evidence="8" type="ORF">DO021_12665</name>
    <name evidence="7" type="ORF">EYB58_14725</name>
</gene>
<dbReference type="Proteomes" id="UP000293902">
    <property type="component" value="Chromosome"/>
</dbReference>
<evidence type="ECO:0000256" key="5">
    <source>
        <dbReference type="SAM" id="Phobius"/>
    </source>
</evidence>
<dbReference type="GO" id="GO:0016020">
    <property type="term" value="C:membrane"/>
    <property type="evidence" value="ECO:0007669"/>
    <property type="project" value="UniProtKB-SubCell"/>
</dbReference>
<evidence type="ECO:0000256" key="1">
    <source>
        <dbReference type="ARBA" id="ARBA00004141"/>
    </source>
</evidence>
<feature type="transmembrane region" description="Helical" evidence="5">
    <location>
        <begin position="48"/>
        <end position="66"/>
    </location>
</feature>
<organism evidence="8 9">
    <name type="scientific">Desulfobacter hydrogenophilus</name>
    <dbReference type="NCBI Taxonomy" id="2291"/>
    <lineage>
        <taxon>Bacteria</taxon>
        <taxon>Pseudomonadati</taxon>
        <taxon>Thermodesulfobacteriota</taxon>
        <taxon>Desulfobacteria</taxon>
        <taxon>Desulfobacterales</taxon>
        <taxon>Desulfobacteraceae</taxon>
        <taxon>Desulfobacter</taxon>
    </lineage>
</organism>
<dbReference type="InterPro" id="IPR002645">
    <property type="entry name" value="STAS_dom"/>
</dbReference>
<feature type="domain" description="STAS" evidence="6">
    <location>
        <begin position="583"/>
        <end position="685"/>
    </location>
</feature>
<reference evidence="8 9" key="1">
    <citation type="submission" date="2018-06" db="EMBL/GenBank/DDBJ databases">
        <title>Complete Genome Sequence of Desulfobacter hydrogenophilus (DSM3380).</title>
        <authorList>
            <person name="Marietou A."/>
            <person name="Schreiber L."/>
            <person name="Marshall I."/>
            <person name="Jorgensen B."/>
        </authorList>
    </citation>
    <scope>NUCLEOTIDE SEQUENCE [LARGE SCALE GENOMIC DNA]</scope>
    <source>
        <strain evidence="8 9">DSM 3380</strain>
    </source>
</reference>
<comment type="subcellular location">
    <subcellularLocation>
        <location evidence="1">Membrane</location>
        <topology evidence="1">Multi-pass membrane protein</topology>
    </subcellularLocation>
</comment>
<dbReference type="RefSeq" id="WP_111957212.1">
    <property type="nucleotide sequence ID" value="NZ_CP036313.1"/>
</dbReference>
<proteinExistence type="predicted"/>
<dbReference type="Gene3D" id="3.30.750.24">
    <property type="entry name" value="STAS domain"/>
    <property type="match status" value="1"/>
</dbReference>
<feature type="transmembrane region" description="Helical" evidence="5">
    <location>
        <begin position="455"/>
        <end position="480"/>
    </location>
</feature>
<feature type="transmembrane region" description="Helical" evidence="5">
    <location>
        <begin position="512"/>
        <end position="529"/>
    </location>
</feature>
<dbReference type="InterPro" id="IPR036513">
    <property type="entry name" value="STAS_dom_sf"/>
</dbReference>
<evidence type="ECO:0000259" key="6">
    <source>
        <dbReference type="PROSITE" id="PS50801"/>
    </source>
</evidence>
<evidence type="ECO:0000313" key="10">
    <source>
        <dbReference type="Proteomes" id="UP000293902"/>
    </source>
</evidence>
<keyword evidence="3 5" id="KW-1133">Transmembrane helix</keyword>
<keyword evidence="4 5" id="KW-0472">Membrane</keyword>